<dbReference type="Proteomes" id="UP001153954">
    <property type="component" value="Unassembled WGS sequence"/>
</dbReference>
<evidence type="ECO:0000313" key="3">
    <source>
        <dbReference type="Proteomes" id="UP001153954"/>
    </source>
</evidence>
<evidence type="ECO:0000313" key="2">
    <source>
        <dbReference type="EMBL" id="CAH2103226.1"/>
    </source>
</evidence>
<dbReference type="PANTHER" id="PTHR33939">
    <property type="entry name" value="PROTEIN CBG22215"/>
    <property type="match status" value="1"/>
</dbReference>
<dbReference type="EMBL" id="CAKOGL010000026">
    <property type="protein sequence ID" value="CAH2103226.1"/>
    <property type="molecule type" value="Genomic_DNA"/>
</dbReference>
<gene>
    <name evidence="2" type="ORF">EEDITHA_LOCUS17766</name>
</gene>
<keyword evidence="3" id="KW-1185">Reference proteome</keyword>
<dbReference type="AlphaFoldDB" id="A0AAU9UW38"/>
<evidence type="ECO:0000259" key="1">
    <source>
        <dbReference type="Pfam" id="PF13358"/>
    </source>
</evidence>
<sequence length="135" mass="15656">MERLWRTENGFIDGALLMFKSQSKSSDYHDDINSTNFQKWLREKLIPNLPERSLVVMDNAPYHCTQLNKAPTMSSIKNNLQEWLRGKGPPTYAVDELLKAHNHEVLKLPPYHCELNPIVKIWSLVKRKVADINVS</sequence>
<name>A0AAU9UW38_EUPED</name>
<dbReference type="InterPro" id="IPR036397">
    <property type="entry name" value="RNaseH_sf"/>
</dbReference>
<protein>
    <recommendedName>
        <fullName evidence="1">Tc1-like transposase DDE domain-containing protein</fullName>
    </recommendedName>
</protein>
<dbReference type="Pfam" id="PF13358">
    <property type="entry name" value="DDE_3"/>
    <property type="match status" value="1"/>
</dbReference>
<feature type="domain" description="Tc1-like transposase DDE" evidence="1">
    <location>
        <begin position="28"/>
        <end position="131"/>
    </location>
</feature>
<organism evidence="2 3">
    <name type="scientific">Euphydryas editha</name>
    <name type="common">Edith's checkerspot</name>
    <dbReference type="NCBI Taxonomy" id="104508"/>
    <lineage>
        <taxon>Eukaryota</taxon>
        <taxon>Metazoa</taxon>
        <taxon>Ecdysozoa</taxon>
        <taxon>Arthropoda</taxon>
        <taxon>Hexapoda</taxon>
        <taxon>Insecta</taxon>
        <taxon>Pterygota</taxon>
        <taxon>Neoptera</taxon>
        <taxon>Endopterygota</taxon>
        <taxon>Lepidoptera</taxon>
        <taxon>Glossata</taxon>
        <taxon>Ditrysia</taxon>
        <taxon>Papilionoidea</taxon>
        <taxon>Nymphalidae</taxon>
        <taxon>Nymphalinae</taxon>
        <taxon>Euphydryas</taxon>
    </lineage>
</organism>
<dbReference type="GO" id="GO:0003676">
    <property type="term" value="F:nucleic acid binding"/>
    <property type="evidence" value="ECO:0007669"/>
    <property type="project" value="InterPro"/>
</dbReference>
<proteinExistence type="predicted"/>
<comment type="caution">
    <text evidence="2">The sequence shown here is derived from an EMBL/GenBank/DDBJ whole genome shotgun (WGS) entry which is preliminary data.</text>
</comment>
<dbReference type="InterPro" id="IPR038717">
    <property type="entry name" value="Tc1-like_DDE_dom"/>
</dbReference>
<reference evidence="2" key="1">
    <citation type="submission" date="2022-03" db="EMBL/GenBank/DDBJ databases">
        <authorList>
            <person name="Tunstrom K."/>
        </authorList>
    </citation>
    <scope>NUCLEOTIDE SEQUENCE</scope>
</reference>
<accession>A0AAU9UW38</accession>
<dbReference type="Gene3D" id="3.30.420.10">
    <property type="entry name" value="Ribonuclease H-like superfamily/Ribonuclease H"/>
    <property type="match status" value="1"/>
</dbReference>
<dbReference type="PANTHER" id="PTHR33939:SF1">
    <property type="entry name" value="DUF4371 DOMAIN-CONTAINING PROTEIN"/>
    <property type="match status" value="1"/>
</dbReference>